<dbReference type="Proteomes" id="UP000186817">
    <property type="component" value="Unassembled WGS sequence"/>
</dbReference>
<proteinExistence type="predicted"/>
<evidence type="ECO:0000256" key="2">
    <source>
        <dbReference type="ARBA" id="ARBA00023043"/>
    </source>
</evidence>
<dbReference type="PROSITE" id="PS51462">
    <property type="entry name" value="NUDIX"/>
    <property type="match status" value="1"/>
</dbReference>
<keyword evidence="2 3" id="KW-0040">ANK repeat</keyword>
<dbReference type="SUPFAM" id="SSF48403">
    <property type="entry name" value="Ankyrin repeat"/>
    <property type="match status" value="1"/>
</dbReference>
<comment type="caution">
    <text evidence="5">The sequence shown here is derived from an EMBL/GenBank/DDBJ whole genome shotgun (WGS) entry which is preliminary data.</text>
</comment>
<sequence>MAQDKSWMEGQRFQGTVKFWRGSFGWLSCDAVTEKMGPRDVFLHRNDLNSVPVVADAVEFGLILDAKGQPKATNAIIVNSQKPPGKSPGGAAAKQGLGDSQVKRAALMLFRGSDVLVIQEMKEQSLMWSDLGGKVEPGEGILACALRELDEEARGFLSEESIALLKKGVEMQFGDGKQPPEIVALKTTGSKPQSVAVLAHSETAWKGTCLDDDAQLHEPADLQLVVLSQLPDSSWEPFGEIANELVGYAASQGHSKTLRCMLDAGAHASFGDMRDDEDRHRALTGACANGHVEIVGLLLEAGADPDTTGGIHDLPAIAYAFHHNHVEIAGLLVEAGADVCNMDRSKTGRTLLTLACWLGRVEMDGFVEIQPSHTPLTAACAQGHSEIARLLLEAGVDINKPDTIFNRTALILASAEGHVETVRLLLQARADPYWTDHEDCTLQCGLVLARCWLSRNHPDFKDKGRTRWPLLRAMCALRNATSATGRERSRSRSPRRQS</sequence>
<evidence type="ECO:0000256" key="3">
    <source>
        <dbReference type="PROSITE-ProRule" id="PRU00023"/>
    </source>
</evidence>
<feature type="repeat" description="ANK" evidence="3">
    <location>
        <begin position="278"/>
        <end position="310"/>
    </location>
</feature>
<dbReference type="PROSITE" id="PS50297">
    <property type="entry name" value="ANK_REP_REGION"/>
    <property type="match status" value="3"/>
</dbReference>
<feature type="domain" description="Nudix hydrolase" evidence="4">
    <location>
        <begin position="100"/>
        <end position="249"/>
    </location>
</feature>
<dbReference type="Pfam" id="PF00293">
    <property type="entry name" value="NUDIX"/>
    <property type="match status" value="1"/>
</dbReference>
<dbReference type="InterPro" id="IPR036770">
    <property type="entry name" value="Ankyrin_rpt-contain_sf"/>
</dbReference>
<dbReference type="SMART" id="SM00248">
    <property type="entry name" value="ANK"/>
    <property type="match status" value="5"/>
</dbReference>
<dbReference type="OrthoDB" id="447842at2759"/>
<reference evidence="5 6" key="1">
    <citation type="submission" date="2016-02" db="EMBL/GenBank/DDBJ databases">
        <title>Genome analysis of coral dinoflagellate symbionts highlights evolutionary adaptations to a symbiotic lifestyle.</title>
        <authorList>
            <person name="Aranda M."/>
            <person name="Li Y."/>
            <person name="Liew Y.J."/>
            <person name="Baumgarten S."/>
            <person name="Simakov O."/>
            <person name="Wilson M."/>
            <person name="Piel J."/>
            <person name="Ashoor H."/>
            <person name="Bougouffa S."/>
            <person name="Bajic V.B."/>
            <person name="Ryu T."/>
            <person name="Ravasi T."/>
            <person name="Bayer T."/>
            <person name="Micklem G."/>
            <person name="Kim H."/>
            <person name="Bhak J."/>
            <person name="Lajeunesse T.C."/>
            <person name="Voolstra C.R."/>
        </authorList>
    </citation>
    <scope>NUCLEOTIDE SEQUENCE [LARGE SCALE GENOMIC DNA]</scope>
    <source>
        <strain evidence="5 6">CCMP2467</strain>
    </source>
</reference>
<dbReference type="Pfam" id="PF12796">
    <property type="entry name" value="Ank_2"/>
    <property type="match status" value="2"/>
</dbReference>
<dbReference type="InterPro" id="IPR012340">
    <property type="entry name" value="NA-bd_OB-fold"/>
</dbReference>
<evidence type="ECO:0000313" key="5">
    <source>
        <dbReference type="EMBL" id="OLP86640.1"/>
    </source>
</evidence>
<gene>
    <name evidence="5" type="primary">ANKRD17</name>
    <name evidence="5" type="ORF">AK812_SmicGene32232</name>
</gene>
<dbReference type="PROSITE" id="PS50088">
    <property type="entry name" value="ANK_REPEAT"/>
    <property type="match status" value="3"/>
</dbReference>
<accession>A0A1Q9CUP7</accession>
<keyword evidence="1" id="KW-0677">Repeat</keyword>
<dbReference type="InterPro" id="IPR000086">
    <property type="entry name" value="NUDIX_hydrolase_dom"/>
</dbReference>
<dbReference type="Gene3D" id="1.25.40.20">
    <property type="entry name" value="Ankyrin repeat-containing domain"/>
    <property type="match status" value="2"/>
</dbReference>
<evidence type="ECO:0000313" key="6">
    <source>
        <dbReference type="Proteomes" id="UP000186817"/>
    </source>
</evidence>
<protein>
    <submittedName>
        <fullName evidence="5">Ankyrin repeat domain-containing protein 17</fullName>
    </submittedName>
</protein>
<evidence type="ECO:0000259" key="4">
    <source>
        <dbReference type="PROSITE" id="PS51462"/>
    </source>
</evidence>
<dbReference type="InterPro" id="IPR015797">
    <property type="entry name" value="NUDIX_hydrolase-like_dom_sf"/>
</dbReference>
<organism evidence="5 6">
    <name type="scientific">Symbiodinium microadriaticum</name>
    <name type="common">Dinoflagellate</name>
    <name type="synonym">Zooxanthella microadriatica</name>
    <dbReference type="NCBI Taxonomy" id="2951"/>
    <lineage>
        <taxon>Eukaryota</taxon>
        <taxon>Sar</taxon>
        <taxon>Alveolata</taxon>
        <taxon>Dinophyceae</taxon>
        <taxon>Suessiales</taxon>
        <taxon>Symbiodiniaceae</taxon>
        <taxon>Symbiodinium</taxon>
    </lineage>
</organism>
<dbReference type="PANTHER" id="PTHR23206">
    <property type="entry name" value="MASK PROTEIN"/>
    <property type="match status" value="1"/>
</dbReference>
<dbReference type="EMBL" id="LSRX01000906">
    <property type="protein sequence ID" value="OLP86640.1"/>
    <property type="molecule type" value="Genomic_DNA"/>
</dbReference>
<dbReference type="SUPFAM" id="SSF55811">
    <property type="entry name" value="Nudix"/>
    <property type="match status" value="1"/>
</dbReference>
<name>A0A1Q9CUP7_SYMMI</name>
<dbReference type="PANTHER" id="PTHR23206:SF8">
    <property type="entry name" value="ANKYRIN REPEAT AND KH DOMAIN-CONTAINING 1"/>
    <property type="match status" value="1"/>
</dbReference>
<keyword evidence="6" id="KW-1185">Reference proteome</keyword>
<feature type="repeat" description="ANK" evidence="3">
    <location>
        <begin position="405"/>
        <end position="437"/>
    </location>
</feature>
<feature type="repeat" description="ANK" evidence="3">
    <location>
        <begin position="371"/>
        <end position="403"/>
    </location>
</feature>
<dbReference type="Gene3D" id="3.90.79.10">
    <property type="entry name" value="Nucleoside Triphosphate Pyrophosphohydrolase"/>
    <property type="match status" value="1"/>
</dbReference>
<dbReference type="GO" id="GO:0045087">
    <property type="term" value="P:innate immune response"/>
    <property type="evidence" value="ECO:0007669"/>
    <property type="project" value="TreeGrafter"/>
</dbReference>
<dbReference type="SUPFAM" id="SSF50249">
    <property type="entry name" value="Nucleic acid-binding proteins"/>
    <property type="match status" value="1"/>
</dbReference>
<dbReference type="InterPro" id="IPR051631">
    <property type="entry name" value="Ankyrin-KH/SAM_domain"/>
</dbReference>
<dbReference type="InterPro" id="IPR002110">
    <property type="entry name" value="Ankyrin_rpt"/>
</dbReference>
<dbReference type="Gene3D" id="2.40.50.140">
    <property type="entry name" value="Nucleic acid-binding proteins"/>
    <property type="match status" value="1"/>
</dbReference>
<dbReference type="AlphaFoldDB" id="A0A1Q9CUP7"/>
<evidence type="ECO:0000256" key="1">
    <source>
        <dbReference type="ARBA" id="ARBA00022737"/>
    </source>
</evidence>
<dbReference type="GO" id="GO:0005737">
    <property type="term" value="C:cytoplasm"/>
    <property type="evidence" value="ECO:0007669"/>
    <property type="project" value="TreeGrafter"/>
</dbReference>